<dbReference type="GeneTree" id="ENSGT00940000160590"/>
<dbReference type="InterPro" id="IPR002048">
    <property type="entry name" value="EF_hand_dom"/>
</dbReference>
<sequence>MVAEKIICKSILEYQIKRWRGLTKATYTIFLTGRSAFLGRVLSDSCYKLKKVWKCITLLRICFPSEIGTIIYSLGRFPSQADLHNFIAEVEEDQTGYIHLDRFLPAMTKVLMERKFPPICEEVLLQAFEVLDKEKKGFLDPDDLSQYMMEEGEAFTQEEMDEMLTALTDHETNLIYSKDLLNHLILDPEV</sequence>
<name>A0A3Q3DMC3_HIPCM</name>
<keyword evidence="3" id="KW-1185">Reference proteome</keyword>
<accession>A0A3Q3DMC3</accession>
<dbReference type="Proteomes" id="UP000264820">
    <property type="component" value="Unplaced"/>
</dbReference>
<proteinExistence type="predicted"/>
<protein>
    <submittedName>
        <fullName evidence="2">EF-hand calcium binding domain 2</fullName>
    </submittedName>
</protein>
<reference evidence="2" key="1">
    <citation type="submission" date="2025-08" db="UniProtKB">
        <authorList>
            <consortium name="Ensembl"/>
        </authorList>
    </citation>
    <scope>IDENTIFICATION</scope>
</reference>
<dbReference type="Ensembl" id="ENSHCOT00000023758.1">
    <property type="protein sequence ID" value="ENSHCOP00000015760.1"/>
    <property type="gene ID" value="ENSHCOG00000019426.1"/>
</dbReference>
<dbReference type="InterPro" id="IPR011992">
    <property type="entry name" value="EF-hand-dom_pair"/>
</dbReference>
<evidence type="ECO:0000313" key="3">
    <source>
        <dbReference type="Proteomes" id="UP000264820"/>
    </source>
</evidence>
<evidence type="ECO:0000259" key="1">
    <source>
        <dbReference type="PROSITE" id="PS50222"/>
    </source>
</evidence>
<dbReference type="PANTHER" id="PTHR46763:SF1">
    <property type="entry name" value="DYNEIN REGULATORY COMPLEX PROTEIN 8"/>
    <property type="match status" value="1"/>
</dbReference>
<feature type="domain" description="EF-hand" evidence="1">
    <location>
        <begin position="119"/>
        <end position="154"/>
    </location>
</feature>
<evidence type="ECO:0000313" key="2">
    <source>
        <dbReference type="Ensembl" id="ENSHCOP00000015760.1"/>
    </source>
</evidence>
<dbReference type="GO" id="GO:0005509">
    <property type="term" value="F:calcium ion binding"/>
    <property type="evidence" value="ECO:0007669"/>
    <property type="project" value="InterPro"/>
</dbReference>
<reference evidence="2" key="2">
    <citation type="submission" date="2025-09" db="UniProtKB">
        <authorList>
            <consortium name="Ensembl"/>
        </authorList>
    </citation>
    <scope>IDENTIFICATION</scope>
</reference>
<dbReference type="AlphaFoldDB" id="A0A3Q3DMC3"/>
<dbReference type="SUPFAM" id="SSF47473">
    <property type="entry name" value="EF-hand"/>
    <property type="match status" value="1"/>
</dbReference>
<dbReference type="Gene3D" id="1.10.238.10">
    <property type="entry name" value="EF-hand"/>
    <property type="match status" value="1"/>
</dbReference>
<dbReference type="PROSITE" id="PS50222">
    <property type="entry name" value="EF_HAND_2"/>
    <property type="match status" value="1"/>
</dbReference>
<dbReference type="STRING" id="109280.ENSHCOP00000015760"/>
<organism evidence="2 3">
    <name type="scientific">Hippocampus comes</name>
    <name type="common">Tiger tail seahorse</name>
    <dbReference type="NCBI Taxonomy" id="109280"/>
    <lineage>
        <taxon>Eukaryota</taxon>
        <taxon>Metazoa</taxon>
        <taxon>Chordata</taxon>
        <taxon>Craniata</taxon>
        <taxon>Vertebrata</taxon>
        <taxon>Euteleostomi</taxon>
        <taxon>Actinopterygii</taxon>
        <taxon>Neopterygii</taxon>
        <taxon>Teleostei</taxon>
        <taxon>Neoteleostei</taxon>
        <taxon>Acanthomorphata</taxon>
        <taxon>Syngnathiaria</taxon>
        <taxon>Syngnathiformes</taxon>
        <taxon>Syngnathoidei</taxon>
        <taxon>Syngnathidae</taxon>
        <taxon>Hippocampus</taxon>
    </lineage>
</organism>
<dbReference type="PANTHER" id="PTHR46763">
    <property type="entry name" value="DYNEIN REGULATORY COMPLEX PROTEIN 8"/>
    <property type="match status" value="1"/>
</dbReference>
<dbReference type="FunFam" id="1.10.238.10:FF:000001">
    <property type="entry name" value="Calmodulin 1"/>
    <property type="match status" value="1"/>
</dbReference>